<evidence type="ECO:0000256" key="1">
    <source>
        <dbReference type="SAM" id="MobiDB-lite"/>
    </source>
</evidence>
<evidence type="ECO:0000313" key="3">
    <source>
        <dbReference type="Proteomes" id="UP000291933"/>
    </source>
</evidence>
<protein>
    <recommendedName>
        <fullName evidence="4">Glycosyl hydrolase family 63 C-terminal domain-containing protein</fullName>
    </recommendedName>
</protein>
<organism evidence="2 3">
    <name type="scientific">Propioniciclava tarda</name>
    <dbReference type="NCBI Taxonomy" id="433330"/>
    <lineage>
        <taxon>Bacteria</taxon>
        <taxon>Bacillati</taxon>
        <taxon>Actinomycetota</taxon>
        <taxon>Actinomycetes</taxon>
        <taxon>Propionibacteriales</taxon>
        <taxon>Propionibacteriaceae</taxon>
        <taxon>Propioniciclava</taxon>
    </lineage>
</organism>
<name>A0A4Q9KL30_PROTD</name>
<evidence type="ECO:0008006" key="4">
    <source>
        <dbReference type="Google" id="ProtNLM"/>
    </source>
</evidence>
<feature type="compositionally biased region" description="Polar residues" evidence="1">
    <location>
        <begin position="109"/>
        <end position="120"/>
    </location>
</feature>
<dbReference type="Gene3D" id="1.50.10.10">
    <property type="match status" value="1"/>
</dbReference>
<keyword evidence="3" id="KW-1185">Reference proteome</keyword>
<evidence type="ECO:0000313" key="2">
    <source>
        <dbReference type="EMBL" id="TBT95168.1"/>
    </source>
</evidence>
<dbReference type="OrthoDB" id="9798687at2"/>
<feature type="region of interest" description="Disordered" evidence="1">
    <location>
        <begin position="91"/>
        <end position="120"/>
    </location>
</feature>
<comment type="caution">
    <text evidence="2">The sequence shown here is derived from an EMBL/GenBank/DDBJ whole genome shotgun (WGS) entry which is preliminary data.</text>
</comment>
<accession>A0A4Q9KL30</accession>
<dbReference type="RefSeq" id="WP_131171755.1">
    <property type="nucleotide sequence ID" value="NZ_FXTL01000005.1"/>
</dbReference>
<gene>
    <name evidence="2" type="ORF">ET996_06490</name>
</gene>
<dbReference type="EMBL" id="SDMR01000006">
    <property type="protein sequence ID" value="TBT95168.1"/>
    <property type="molecule type" value="Genomic_DNA"/>
</dbReference>
<proteinExistence type="predicted"/>
<dbReference type="AlphaFoldDB" id="A0A4Q9KL30"/>
<dbReference type="GO" id="GO:0005975">
    <property type="term" value="P:carbohydrate metabolic process"/>
    <property type="evidence" value="ECO:0007669"/>
    <property type="project" value="InterPro"/>
</dbReference>
<reference evidence="2 3" key="1">
    <citation type="submission" date="2019-01" db="EMBL/GenBank/DDBJ databases">
        <title>Lactibacter flavus gen. nov., sp. nov., a novel bacterium of the family Propionibacteriaceae isolated from raw milk and dairy products.</title>
        <authorList>
            <person name="Huptas C."/>
            <person name="Wenning M."/>
            <person name="Breitenwieser F."/>
            <person name="Doll E."/>
            <person name="Von Neubeck M."/>
            <person name="Busse H.-J."/>
            <person name="Scherer S."/>
        </authorList>
    </citation>
    <scope>NUCLEOTIDE SEQUENCE [LARGE SCALE GENOMIC DNA]</scope>
    <source>
        <strain evidence="2 3">DSM 22130</strain>
    </source>
</reference>
<dbReference type="Proteomes" id="UP000291933">
    <property type="component" value="Unassembled WGS sequence"/>
</dbReference>
<dbReference type="InterPro" id="IPR012341">
    <property type="entry name" value="6hp_glycosidase-like_sf"/>
</dbReference>
<sequence>MPGRGSLGYDYQPAESRDGLFGGNSKWRGPVWFPVNVLLLGALRAYERALAADTTFEYPVGTGRQRRLGEIIAALRDGLVDLFRVGRDGRRPGDPRTCRRVRCGGIPRSASTSTGTPAPD</sequence>